<dbReference type="InterPro" id="IPR011711">
    <property type="entry name" value="GntR_C"/>
</dbReference>
<dbReference type="SMART" id="SM00345">
    <property type="entry name" value="HTH_GNTR"/>
    <property type="match status" value="1"/>
</dbReference>
<dbReference type="InterPro" id="IPR008920">
    <property type="entry name" value="TF_FadR/GntR_C"/>
</dbReference>
<keyword evidence="1" id="KW-0805">Transcription regulation</keyword>
<dbReference type="SMART" id="SM00895">
    <property type="entry name" value="FCD"/>
    <property type="match status" value="1"/>
</dbReference>
<dbReference type="InterPro" id="IPR036390">
    <property type="entry name" value="WH_DNA-bd_sf"/>
</dbReference>
<dbReference type="STRING" id="266892.SAMN04488054_10194"/>
<dbReference type="InterPro" id="IPR036388">
    <property type="entry name" value="WH-like_DNA-bd_sf"/>
</dbReference>
<reference evidence="5 6" key="1">
    <citation type="submission" date="2016-10" db="EMBL/GenBank/DDBJ databases">
        <authorList>
            <person name="de Groot N.N."/>
        </authorList>
    </citation>
    <scope>NUCLEOTIDE SEQUENCE [LARGE SCALE GENOMIC DNA]</scope>
    <source>
        <strain evidence="5 6">CGMCC 1.6134</strain>
    </source>
</reference>
<dbReference type="AlphaFoldDB" id="A0A1I4HZU7"/>
<dbReference type="PROSITE" id="PS50949">
    <property type="entry name" value="HTH_GNTR"/>
    <property type="match status" value="1"/>
</dbReference>
<dbReference type="EMBL" id="FOTY01000001">
    <property type="protein sequence ID" value="SFL47213.1"/>
    <property type="molecule type" value="Genomic_DNA"/>
</dbReference>
<organism evidence="5 6">
    <name type="scientific">Salibacterium qingdaonense</name>
    <dbReference type="NCBI Taxonomy" id="266892"/>
    <lineage>
        <taxon>Bacteria</taxon>
        <taxon>Bacillati</taxon>
        <taxon>Bacillota</taxon>
        <taxon>Bacilli</taxon>
        <taxon>Bacillales</taxon>
        <taxon>Bacillaceae</taxon>
    </lineage>
</organism>
<dbReference type="CDD" id="cd07377">
    <property type="entry name" value="WHTH_GntR"/>
    <property type="match status" value="1"/>
</dbReference>
<dbReference type="PANTHER" id="PTHR43537:SF5">
    <property type="entry name" value="UXU OPERON TRANSCRIPTIONAL REGULATOR"/>
    <property type="match status" value="1"/>
</dbReference>
<evidence type="ECO:0000256" key="1">
    <source>
        <dbReference type="ARBA" id="ARBA00023015"/>
    </source>
</evidence>
<evidence type="ECO:0000259" key="4">
    <source>
        <dbReference type="PROSITE" id="PS50949"/>
    </source>
</evidence>
<dbReference type="SUPFAM" id="SSF46785">
    <property type="entry name" value="Winged helix' DNA-binding domain"/>
    <property type="match status" value="1"/>
</dbReference>
<keyword evidence="2" id="KW-0238">DNA-binding</keyword>
<feature type="domain" description="HTH gntR-type" evidence="4">
    <location>
        <begin position="1"/>
        <end position="68"/>
    </location>
</feature>
<evidence type="ECO:0000313" key="6">
    <source>
        <dbReference type="Proteomes" id="UP000199668"/>
    </source>
</evidence>
<dbReference type="GO" id="GO:0003700">
    <property type="term" value="F:DNA-binding transcription factor activity"/>
    <property type="evidence" value="ECO:0007669"/>
    <property type="project" value="InterPro"/>
</dbReference>
<keyword evidence="6" id="KW-1185">Reference proteome</keyword>
<dbReference type="SUPFAM" id="SSF48008">
    <property type="entry name" value="GntR ligand-binding domain-like"/>
    <property type="match status" value="1"/>
</dbReference>
<accession>A0A1I4HZU7</accession>
<dbReference type="Gene3D" id="1.10.10.10">
    <property type="entry name" value="Winged helix-like DNA-binding domain superfamily/Winged helix DNA-binding domain"/>
    <property type="match status" value="1"/>
</dbReference>
<evidence type="ECO:0000313" key="5">
    <source>
        <dbReference type="EMBL" id="SFL47213.1"/>
    </source>
</evidence>
<dbReference type="Proteomes" id="UP000199668">
    <property type="component" value="Unassembled WGS sequence"/>
</dbReference>
<dbReference type="InterPro" id="IPR000524">
    <property type="entry name" value="Tscrpt_reg_HTH_GntR"/>
</dbReference>
<evidence type="ECO:0000256" key="2">
    <source>
        <dbReference type="ARBA" id="ARBA00023125"/>
    </source>
</evidence>
<dbReference type="GO" id="GO:0003677">
    <property type="term" value="F:DNA binding"/>
    <property type="evidence" value="ECO:0007669"/>
    <property type="project" value="UniProtKB-KW"/>
</dbReference>
<proteinExistence type="predicted"/>
<sequence length="210" mass="24203">MNKTKYAYTVIKDRILDGTYAPGQRIILDQIAKEIGSSHIPVREAIRRLEADNLIEYRPNAGALVLSIDEKVYKQTLEMLAVLEGYATKLSIGHMNDEHIEEIKAINEDMKECLQRYDLNRFSELNKSFHFAIYSHCPNQLLVEDIRASWEKLDTVRSAGFAYFPMRAPYSVEEHDQLIDLIEDPPTNDAVEAFARQHKLNTLDAYENRA</sequence>
<dbReference type="Gene3D" id="1.20.120.530">
    <property type="entry name" value="GntR ligand-binding domain-like"/>
    <property type="match status" value="1"/>
</dbReference>
<gene>
    <name evidence="5" type="ORF">SAMN04488054_10194</name>
</gene>
<evidence type="ECO:0000256" key="3">
    <source>
        <dbReference type="ARBA" id="ARBA00023163"/>
    </source>
</evidence>
<dbReference type="Pfam" id="PF00392">
    <property type="entry name" value="GntR"/>
    <property type="match status" value="1"/>
</dbReference>
<dbReference type="PANTHER" id="PTHR43537">
    <property type="entry name" value="TRANSCRIPTIONAL REGULATOR, GNTR FAMILY"/>
    <property type="match status" value="1"/>
</dbReference>
<dbReference type="Pfam" id="PF07729">
    <property type="entry name" value="FCD"/>
    <property type="match status" value="1"/>
</dbReference>
<keyword evidence="3" id="KW-0804">Transcription</keyword>
<dbReference type="RefSeq" id="WP_245736750.1">
    <property type="nucleotide sequence ID" value="NZ_FOTY01000001.1"/>
</dbReference>
<name>A0A1I4HZU7_9BACI</name>
<protein>
    <submittedName>
        <fullName evidence="5">Transcriptional regulator, GntR family</fullName>
    </submittedName>
</protein>